<proteinExistence type="predicted"/>
<dbReference type="SUPFAM" id="SSF53335">
    <property type="entry name" value="S-adenosyl-L-methionine-dependent methyltransferases"/>
    <property type="match status" value="1"/>
</dbReference>
<protein>
    <submittedName>
        <fullName evidence="1">DUF938 domain-containing protein</fullName>
    </submittedName>
</protein>
<dbReference type="InterPro" id="IPR010342">
    <property type="entry name" value="DUF938"/>
</dbReference>
<evidence type="ECO:0000313" key="1">
    <source>
        <dbReference type="EMBL" id="PCO06136.1"/>
    </source>
</evidence>
<evidence type="ECO:0000313" key="2">
    <source>
        <dbReference type="Proteomes" id="UP000218427"/>
    </source>
</evidence>
<dbReference type="PANTHER" id="PTHR20974">
    <property type="entry name" value="UPF0585 PROTEIN CG18661"/>
    <property type="match status" value="1"/>
</dbReference>
<dbReference type="EMBL" id="LRFG02000002">
    <property type="protein sequence ID" value="PCO06136.1"/>
    <property type="molecule type" value="Genomic_DNA"/>
</dbReference>
<dbReference type="Gene3D" id="3.40.50.150">
    <property type="entry name" value="Vaccinia Virus protein VP39"/>
    <property type="match status" value="1"/>
</dbReference>
<dbReference type="Proteomes" id="UP000218427">
    <property type="component" value="Unassembled WGS sequence"/>
</dbReference>
<dbReference type="RefSeq" id="WP_067083885.1">
    <property type="nucleotide sequence ID" value="NZ_LRFG02000002.1"/>
</dbReference>
<organism evidence="1 2">
    <name type="scientific">Microbulbifer flavimaris</name>
    <dbReference type="NCBI Taxonomy" id="1781068"/>
    <lineage>
        <taxon>Bacteria</taxon>
        <taxon>Pseudomonadati</taxon>
        <taxon>Pseudomonadota</taxon>
        <taxon>Gammaproteobacteria</taxon>
        <taxon>Cellvibrionales</taxon>
        <taxon>Microbulbiferaceae</taxon>
        <taxon>Microbulbifer</taxon>
    </lineage>
</organism>
<dbReference type="Pfam" id="PF06080">
    <property type="entry name" value="DUF938"/>
    <property type="match status" value="1"/>
</dbReference>
<comment type="caution">
    <text evidence="1">The sequence shown here is derived from an EMBL/GenBank/DDBJ whole genome shotgun (WGS) entry which is preliminary data.</text>
</comment>
<reference evidence="1" key="1">
    <citation type="submission" date="2017-08" db="EMBL/GenBank/DDBJ databases">
        <title>Microbulbifer marisrubri sp. nov., a halophilic alphaproteobacterium isolated from marine sediment of the Yellow Sea, China.</title>
        <authorList>
            <person name="Zhang G."/>
            <person name="Xiong Q."/>
        </authorList>
    </citation>
    <scope>NUCLEOTIDE SEQUENCE [LARGE SCALE GENOMIC DNA]</scope>
    <source>
        <strain evidence="1">WRN-8</strain>
    </source>
</reference>
<accession>A0ABX4I1D7</accession>
<sequence length="209" mass="22957">MSDAGLPDAPACARNRDPILAALRRLLAESRQLLEIGSGTGQHAVYFAPEFPHLDWQASDLAGKLTGIRRWLEACPSANLPPPVALDVEAEWPALTVDTVFTANTLHILSETAVESLFRALPDVLAPGGRLIAYGPFRDGDDFGAESNREFDAWLRQRDPASGIRDLDWLDALALAVGMVRSETIAMPANNRLVVWRRSTIQMQQDTEE</sequence>
<gene>
    <name evidence="1" type="ORF">AWR36_009115</name>
</gene>
<name>A0ABX4I1D7_9GAMM</name>
<dbReference type="InterPro" id="IPR029063">
    <property type="entry name" value="SAM-dependent_MTases_sf"/>
</dbReference>
<keyword evidence="2" id="KW-1185">Reference proteome</keyword>
<dbReference type="PANTHER" id="PTHR20974:SF0">
    <property type="entry name" value="UPF0585 PROTEIN CG18661"/>
    <property type="match status" value="1"/>
</dbReference>